<feature type="compositionally biased region" description="Basic and acidic residues" evidence="2">
    <location>
        <begin position="688"/>
        <end position="700"/>
    </location>
</feature>
<dbReference type="Gramene" id="LPERR08G16850.1">
    <property type="protein sequence ID" value="LPERR08G16850.1"/>
    <property type="gene ID" value="LPERR08G16850"/>
</dbReference>
<proteinExistence type="predicted"/>
<dbReference type="InterPro" id="IPR042316">
    <property type="entry name" value="IRKI-like"/>
</dbReference>
<dbReference type="AlphaFoldDB" id="A0A0D9X9L0"/>
<dbReference type="HOGENOM" id="CLU_022742_1_0_1"/>
<feature type="compositionally biased region" description="Basic and acidic residues" evidence="2">
    <location>
        <begin position="663"/>
        <end position="680"/>
    </location>
</feature>
<feature type="region of interest" description="Disordered" evidence="2">
    <location>
        <begin position="662"/>
        <end position="732"/>
    </location>
</feature>
<evidence type="ECO:0008006" key="5">
    <source>
        <dbReference type="Google" id="ProtNLM"/>
    </source>
</evidence>
<protein>
    <recommendedName>
        <fullName evidence="5">IRK-interacting protein</fullName>
    </recommendedName>
</protein>
<dbReference type="Proteomes" id="UP000032180">
    <property type="component" value="Chromosome 8"/>
</dbReference>
<keyword evidence="4" id="KW-1185">Reference proteome</keyword>
<evidence type="ECO:0000256" key="1">
    <source>
        <dbReference type="SAM" id="Coils"/>
    </source>
</evidence>
<reference evidence="3 4" key="1">
    <citation type="submission" date="2012-08" db="EMBL/GenBank/DDBJ databases">
        <title>Oryza genome evolution.</title>
        <authorList>
            <person name="Wing R.A."/>
        </authorList>
    </citation>
    <scope>NUCLEOTIDE SEQUENCE</scope>
</reference>
<reference evidence="4" key="2">
    <citation type="submission" date="2013-12" db="EMBL/GenBank/DDBJ databases">
        <authorList>
            <person name="Yu Y."/>
            <person name="Lee S."/>
            <person name="de Baynast K."/>
            <person name="Wissotski M."/>
            <person name="Liu L."/>
            <person name="Talag J."/>
            <person name="Goicoechea J."/>
            <person name="Angelova A."/>
            <person name="Jetty R."/>
            <person name="Kudrna D."/>
            <person name="Golser W."/>
            <person name="Rivera L."/>
            <person name="Zhang J."/>
            <person name="Wing R."/>
        </authorList>
    </citation>
    <scope>NUCLEOTIDE SEQUENCE</scope>
</reference>
<reference evidence="3" key="3">
    <citation type="submission" date="2015-04" db="UniProtKB">
        <authorList>
            <consortium name="EnsemblPlants"/>
        </authorList>
    </citation>
    <scope>IDENTIFICATION</scope>
</reference>
<dbReference type="EnsemblPlants" id="LPERR08G16850.1">
    <property type="protein sequence ID" value="LPERR08G16850.1"/>
    <property type="gene ID" value="LPERR08G16850"/>
</dbReference>
<keyword evidence="1" id="KW-0175">Coiled coil</keyword>
<feature type="compositionally biased region" description="Basic and acidic residues" evidence="2">
    <location>
        <begin position="595"/>
        <end position="612"/>
    </location>
</feature>
<feature type="region of interest" description="Disordered" evidence="2">
    <location>
        <begin position="592"/>
        <end position="635"/>
    </location>
</feature>
<sequence>MAGEAATTSAHPPPFPATRQEIQAAIAKATELRALHAKLLHGQSAAGANAATSAYAAASRSPSAAALIRLPPGASPALASSKAAVAEDYPVFTPTYDEEPLSGMNYIRQDNRSLSENWSGIGLDHEAQEDEVAFSDFDNHNTFSSSNSELHFSSSNEHRRNRFACRNHPSFLQPALSVDSFIKSASKRTDLAELKAVTTCNTCKPATISRHPEADVDALKNLSSRVPQSNYHPSICSRPRQKGPHILSWLLPKSKRKVKSDMSPNTIECENMSQLLKEWGVFSLESLKRELAEANEHRDAALQEAAEVKSSLGELTTKLVSLEGYCSELKKALKQATSTKNMISHSKRSARSLGMSRDNSMPVSHEVMVEGFLQIVSEARLSIKQFCKVLIQQVEDIDNGLSDKLNLLLQPYQVTLTDKHSKVVLYHLEALMNQLMYQDFENCTFQKNGSPKCLDPNQDRQENFASFVALRNLSWNEVLKKGTKYHCEDFSRFCDQKMSCIVSMLNWSWPWAEQLLQCFFVASKCIWLLHLLAFSFSPPLMILRIEENRAFHQMYMEDIHPDKQRSQNPCQVKIMVTPGFYVQDRLLKCRRKPTRGGDEGHVLTTDGVERPQRKGKMAGSREKTQDPLSAGHSGSKWCSIHNTSRHDLTECISVKNLAKRVQGYREKEREKKGNEGRCEGKSPVAPTESRREEARGKAPVEDDDDDLLDTPWRSRHSSNESASSPTSSSSTN</sequence>
<evidence type="ECO:0000256" key="2">
    <source>
        <dbReference type="SAM" id="MobiDB-lite"/>
    </source>
</evidence>
<accession>A0A0D9X9L0</accession>
<dbReference type="STRING" id="77586.A0A0D9X9L0"/>
<feature type="compositionally biased region" description="Low complexity" evidence="2">
    <location>
        <begin position="719"/>
        <end position="732"/>
    </location>
</feature>
<evidence type="ECO:0000313" key="3">
    <source>
        <dbReference type="EnsemblPlants" id="LPERR08G16850.1"/>
    </source>
</evidence>
<dbReference type="eggNOG" id="ENOG502QS0M">
    <property type="taxonomic scope" value="Eukaryota"/>
</dbReference>
<feature type="coiled-coil region" evidence="1">
    <location>
        <begin position="284"/>
        <end position="311"/>
    </location>
</feature>
<dbReference type="PANTHER" id="PTHR31029">
    <property type="entry name" value="CYCLIN-DEPENDENT KINASE-LIKE PROTEIN"/>
    <property type="match status" value="1"/>
</dbReference>
<organism evidence="3 4">
    <name type="scientific">Leersia perrieri</name>
    <dbReference type="NCBI Taxonomy" id="77586"/>
    <lineage>
        <taxon>Eukaryota</taxon>
        <taxon>Viridiplantae</taxon>
        <taxon>Streptophyta</taxon>
        <taxon>Embryophyta</taxon>
        <taxon>Tracheophyta</taxon>
        <taxon>Spermatophyta</taxon>
        <taxon>Magnoliopsida</taxon>
        <taxon>Liliopsida</taxon>
        <taxon>Poales</taxon>
        <taxon>Poaceae</taxon>
        <taxon>BOP clade</taxon>
        <taxon>Oryzoideae</taxon>
        <taxon>Oryzeae</taxon>
        <taxon>Oryzinae</taxon>
        <taxon>Leersia</taxon>
    </lineage>
</organism>
<evidence type="ECO:0000313" key="4">
    <source>
        <dbReference type="Proteomes" id="UP000032180"/>
    </source>
</evidence>
<name>A0A0D9X9L0_9ORYZ</name>
<dbReference type="PANTHER" id="PTHR31029:SF3">
    <property type="entry name" value="IRK-INTERACTING PROTEIN"/>
    <property type="match status" value="1"/>
</dbReference>